<accession>A0A6J5VR84</accession>
<protein>
    <submittedName>
        <fullName evidence="1">Uncharacterized protein</fullName>
    </submittedName>
</protein>
<organism evidence="1 2">
    <name type="scientific">Prunus armeniaca</name>
    <name type="common">Apricot</name>
    <name type="synonym">Armeniaca vulgaris</name>
    <dbReference type="NCBI Taxonomy" id="36596"/>
    <lineage>
        <taxon>Eukaryota</taxon>
        <taxon>Viridiplantae</taxon>
        <taxon>Streptophyta</taxon>
        <taxon>Embryophyta</taxon>
        <taxon>Tracheophyta</taxon>
        <taxon>Spermatophyta</taxon>
        <taxon>Magnoliopsida</taxon>
        <taxon>eudicotyledons</taxon>
        <taxon>Gunneridae</taxon>
        <taxon>Pentapetalae</taxon>
        <taxon>rosids</taxon>
        <taxon>fabids</taxon>
        <taxon>Rosales</taxon>
        <taxon>Rosaceae</taxon>
        <taxon>Amygdaloideae</taxon>
        <taxon>Amygdaleae</taxon>
        <taxon>Prunus</taxon>
    </lineage>
</organism>
<dbReference type="Proteomes" id="UP000507222">
    <property type="component" value="Unassembled WGS sequence"/>
</dbReference>
<evidence type="ECO:0000313" key="1">
    <source>
        <dbReference type="EMBL" id="CAB4290432.1"/>
    </source>
</evidence>
<evidence type="ECO:0000313" key="2">
    <source>
        <dbReference type="Proteomes" id="UP000507222"/>
    </source>
</evidence>
<dbReference type="EMBL" id="CAEKDK010000008">
    <property type="protein sequence ID" value="CAB4290432.1"/>
    <property type="molecule type" value="Genomic_DNA"/>
</dbReference>
<sequence length="78" mass="8842">MSWAFPRTETNWKVLKVIYGGYLVGDIFSDQVNPGKMLGGMEVIVKKRRVVQESGNVHWRRMEQHKCPGVGCAAYSDV</sequence>
<reference evidence="1 2" key="1">
    <citation type="submission" date="2020-05" db="EMBL/GenBank/DDBJ databases">
        <authorList>
            <person name="Campoy J."/>
            <person name="Schneeberger K."/>
            <person name="Spophaly S."/>
        </authorList>
    </citation>
    <scope>NUCLEOTIDE SEQUENCE [LARGE SCALE GENOMIC DNA]</scope>
    <source>
        <strain evidence="1">PruArmRojPasFocal</strain>
    </source>
</reference>
<dbReference type="AlphaFoldDB" id="A0A6J5VR84"/>
<proteinExistence type="predicted"/>
<gene>
    <name evidence="1" type="ORF">CURHAP_LOCUS50437</name>
</gene>
<name>A0A6J5VR84_PRUAR</name>